<dbReference type="PATRIC" id="fig|1304281.5.peg.458"/>
<organism evidence="2 3">
    <name type="scientific">Chryseobacterium koreense CCUG 49689</name>
    <dbReference type="NCBI Taxonomy" id="1304281"/>
    <lineage>
        <taxon>Bacteria</taxon>
        <taxon>Pseudomonadati</taxon>
        <taxon>Bacteroidota</taxon>
        <taxon>Flavobacteriia</taxon>
        <taxon>Flavobacteriales</taxon>
        <taxon>Weeksellaceae</taxon>
        <taxon>Chryseobacterium group</taxon>
        <taxon>Chryseobacterium</taxon>
    </lineage>
</organism>
<keyword evidence="2" id="KW-0251">Elongation factor</keyword>
<dbReference type="GO" id="GO:0006354">
    <property type="term" value="P:DNA-templated transcription elongation"/>
    <property type="evidence" value="ECO:0007669"/>
    <property type="project" value="TreeGrafter"/>
</dbReference>
<keyword evidence="3" id="KW-1185">Reference proteome</keyword>
<dbReference type="Gene3D" id="3.10.50.30">
    <property type="entry name" value="Transcription elongation factor, GreA/GreB, C-terminal domain"/>
    <property type="match status" value="1"/>
</dbReference>
<comment type="caution">
    <text evidence="2">The sequence shown here is derived from an EMBL/GenBank/DDBJ whole genome shotgun (WGS) entry which is preliminary data.</text>
</comment>
<dbReference type="InterPro" id="IPR023459">
    <property type="entry name" value="Tscrpt_elong_fac_GreA/B_fam"/>
</dbReference>
<dbReference type="Proteomes" id="UP000035900">
    <property type="component" value="Unassembled WGS sequence"/>
</dbReference>
<dbReference type="GO" id="GO:0032784">
    <property type="term" value="P:regulation of DNA-templated transcription elongation"/>
    <property type="evidence" value="ECO:0007669"/>
    <property type="project" value="InterPro"/>
</dbReference>
<dbReference type="RefSeq" id="WP_048498459.1">
    <property type="nucleotide sequence ID" value="NZ_LFNG01000003.1"/>
</dbReference>
<name>A0A0J7J1F7_9FLAO</name>
<sequence length="128" mass="14930">MSEKIILTTGVYDAIKEHLRRKKVSIHEENRLHTELRTAQQVLRRNLPEDVVTVDRKVTIKDHTKEDEQEYIFVSSMKAKPKKNKYSILSDIALAAVGYKVGDIIKWPFKDGERTIEIMKVEPWIQIA</sequence>
<protein>
    <submittedName>
        <fullName evidence="2">Elongation factor GreAB</fullName>
    </submittedName>
</protein>
<keyword evidence="2" id="KW-0648">Protein biosynthesis</keyword>
<dbReference type="GO" id="GO:0003677">
    <property type="term" value="F:DNA binding"/>
    <property type="evidence" value="ECO:0007669"/>
    <property type="project" value="InterPro"/>
</dbReference>
<dbReference type="SUPFAM" id="SSF54534">
    <property type="entry name" value="FKBP-like"/>
    <property type="match status" value="1"/>
</dbReference>
<gene>
    <name evidence="2" type="ORF">ACM44_02115</name>
</gene>
<feature type="domain" description="Transcription elongation factor GreA/GreB C-terminal" evidence="1">
    <location>
        <begin position="48"/>
        <end position="122"/>
    </location>
</feature>
<evidence type="ECO:0000313" key="3">
    <source>
        <dbReference type="Proteomes" id="UP000035900"/>
    </source>
</evidence>
<accession>A0A0J7J1F7</accession>
<evidence type="ECO:0000259" key="1">
    <source>
        <dbReference type="Pfam" id="PF01272"/>
    </source>
</evidence>
<dbReference type="GO" id="GO:0003746">
    <property type="term" value="F:translation elongation factor activity"/>
    <property type="evidence" value="ECO:0007669"/>
    <property type="project" value="UniProtKB-KW"/>
</dbReference>
<dbReference type="AlphaFoldDB" id="A0A0J7J1F7"/>
<dbReference type="OrthoDB" id="192847at2"/>
<reference evidence="2 3" key="1">
    <citation type="journal article" date="2004" name="Int. J. Syst. Evol. Microbiol.">
        <title>Kaistella koreensis gen. nov., sp. nov., a novel member of the Chryseobacterium-Bergeyella-Riemerella branch.</title>
        <authorList>
            <person name="Kim M.K."/>
            <person name="Im W.T."/>
            <person name="Shin Y.K."/>
            <person name="Lim J.H."/>
            <person name="Kim S.H."/>
            <person name="Lee B.C."/>
            <person name="Park M.Y."/>
            <person name="Lee K.Y."/>
            <person name="Lee S.T."/>
        </authorList>
    </citation>
    <scope>NUCLEOTIDE SEQUENCE [LARGE SCALE GENOMIC DNA]</scope>
    <source>
        <strain evidence="2 3">CCUG 49689</strain>
    </source>
</reference>
<dbReference type="InterPro" id="IPR001437">
    <property type="entry name" value="Tscrpt_elong_fac_GreA/B_C"/>
</dbReference>
<evidence type="ECO:0000313" key="2">
    <source>
        <dbReference type="EMBL" id="KMQ72263.1"/>
    </source>
</evidence>
<dbReference type="GO" id="GO:0070063">
    <property type="term" value="F:RNA polymerase binding"/>
    <property type="evidence" value="ECO:0007669"/>
    <property type="project" value="InterPro"/>
</dbReference>
<dbReference type="STRING" id="1304281.ACM44_02115"/>
<dbReference type="PANTHER" id="PTHR30437:SF4">
    <property type="entry name" value="TRANSCRIPTION ELONGATION FACTOR GREA"/>
    <property type="match status" value="1"/>
</dbReference>
<dbReference type="Pfam" id="PF01272">
    <property type="entry name" value="GreA_GreB"/>
    <property type="match status" value="1"/>
</dbReference>
<dbReference type="PANTHER" id="PTHR30437">
    <property type="entry name" value="TRANSCRIPTION ELONGATION FACTOR GREA"/>
    <property type="match status" value="1"/>
</dbReference>
<dbReference type="EMBL" id="LFNG01000003">
    <property type="protein sequence ID" value="KMQ72263.1"/>
    <property type="molecule type" value="Genomic_DNA"/>
</dbReference>
<proteinExistence type="predicted"/>
<dbReference type="InterPro" id="IPR036953">
    <property type="entry name" value="GreA/GreB_C_sf"/>
</dbReference>
<dbReference type="PIRSF" id="PIRSF006092">
    <property type="entry name" value="GreA_GreB"/>
    <property type="match status" value="1"/>
</dbReference>